<dbReference type="InterPro" id="IPR051542">
    <property type="entry name" value="Hydrogenase_cytochrome"/>
</dbReference>
<dbReference type="Proteomes" id="UP000250790">
    <property type="component" value="Unassembled WGS sequence"/>
</dbReference>
<dbReference type="GO" id="GO:0005886">
    <property type="term" value="C:plasma membrane"/>
    <property type="evidence" value="ECO:0007669"/>
    <property type="project" value="UniProtKB-SubCell"/>
</dbReference>
<protein>
    <submittedName>
        <fullName evidence="8">Cytochrome B</fullName>
    </submittedName>
</protein>
<dbReference type="InterPro" id="IPR011577">
    <property type="entry name" value="Cyt_b561_bac/Ni-Hgenase"/>
</dbReference>
<evidence type="ECO:0000256" key="2">
    <source>
        <dbReference type="ARBA" id="ARBA00022475"/>
    </source>
</evidence>
<evidence type="ECO:0000256" key="3">
    <source>
        <dbReference type="ARBA" id="ARBA00022692"/>
    </source>
</evidence>
<evidence type="ECO:0000256" key="5">
    <source>
        <dbReference type="ARBA" id="ARBA00023136"/>
    </source>
</evidence>
<dbReference type="AlphaFoldDB" id="A0A315E9H9"/>
<keyword evidence="2" id="KW-1003">Cell membrane</keyword>
<accession>A0A315E9H9</accession>
<comment type="subcellular location">
    <subcellularLocation>
        <location evidence="1">Cell membrane</location>
        <topology evidence="1">Multi-pass membrane protein</topology>
    </subcellularLocation>
</comment>
<dbReference type="Pfam" id="PF01292">
    <property type="entry name" value="Ni_hydr_CYTB"/>
    <property type="match status" value="1"/>
</dbReference>
<dbReference type="PANTHER" id="PTHR30485:SF2">
    <property type="entry name" value="BLL0597 PROTEIN"/>
    <property type="match status" value="1"/>
</dbReference>
<evidence type="ECO:0000259" key="7">
    <source>
        <dbReference type="Pfam" id="PF01292"/>
    </source>
</evidence>
<gene>
    <name evidence="8" type="ORF">B9Z37_06445</name>
</gene>
<feature type="transmembrane region" description="Helical" evidence="6">
    <location>
        <begin position="40"/>
        <end position="59"/>
    </location>
</feature>
<feature type="transmembrane region" description="Helical" evidence="6">
    <location>
        <begin position="95"/>
        <end position="116"/>
    </location>
</feature>
<name>A0A315E9H9_9BURK</name>
<feature type="transmembrane region" description="Helical" evidence="6">
    <location>
        <begin position="13"/>
        <end position="33"/>
    </location>
</feature>
<evidence type="ECO:0000256" key="1">
    <source>
        <dbReference type="ARBA" id="ARBA00004651"/>
    </source>
</evidence>
<comment type="caution">
    <text evidence="8">The sequence shown here is derived from an EMBL/GenBank/DDBJ whole genome shotgun (WGS) entry which is preliminary data.</text>
</comment>
<dbReference type="Gene3D" id="1.20.950.20">
    <property type="entry name" value="Transmembrane di-heme cytochromes, Chain C"/>
    <property type="match status" value="1"/>
</dbReference>
<evidence type="ECO:0000313" key="9">
    <source>
        <dbReference type="Proteomes" id="UP000250790"/>
    </source>
</evidence>
<dbReference type="GO" id="GO:0020037">
    <property type="term" value="F:heme binding"/>
    <property type="evidence" value="ECO:0007669"/>
    <property type="project" value="TreeGrafter"/>
</dbReference>
<sequence length="220" mass="23981">MLTVRIWDLPTRLFHWALAASVVGLVITGQVGGEAMAWHFRLGYSVLALLLFRLAWGFWGGHWSRWAQLPLKPSSVWAYVQGRATPAHLVGHNPLGSWSVVALLFFLGLQVATGLVSDDEIATMGPLSSWASGAVVSWATSWHKSWGKLILIALVAIHLLALAWYRWQKNSSLVPAMWHGDKVLTAPLPASRDNLISRGLALLLLTLAGLVVALLVSLGN</sequence>
<organism evidence="8 9">
    <name type="scientific">Limnohabitans parvus II-B4</name>
    <dbReference type="NCBI Taxonomy" id="1293052"/>
    <lineage>
        <taxon>Bacteria</taxon>
        <taxon>Pseudomonadati</taxon>
        <taxon>Pseudomonadota</taxon>
        <taxon>Betaproteobacteria</taxon>
        <taxon>Burkholderiales</taxon>
        <taxon>Comamonadaceae</taxon>
        <taxon>Limnohabitans</taxon>
    </lineage>
</organism>
<dbReference type="EMBL" id="NESN01000002">
    <property type="protein sequence ID" value="PUE54596.1"/>
    <property type="molecule type" value="Genomic_DNA"/>
</dbReference>
<proteinExistence type="predicted"/>
<feature type="transmembrane region" description="Helical" evidence="6">
    <location>
        <begin position="149"/>
        <end position="167"/>
    </location>
</feature>
<keyword evidence="4 6" id="KW-1133">Transmembrane helix</keyword>
<feature type="transmembrane region" description="Helical" evidence="6">
    <location>
        <begin position="195"/>
        <end position="218"/>
    </location>
</feature>
<keyword evidence="5 6" id="KW-0472">Membrane</keyword>
<dbReference type="SUPFAM" id="SSF81342">
    <property type="entry name" value="Transmembrane di-heme cytochromes"/>
    <property type="match status" value="1"/>
</dbReference>
<reference evidence="8 9" key="1">
    <citation type="submission" date="2017-04" db="EMBL/GenBank/DDBJ databases">
        <title>Unexpected and diverse lifestyles within the genus Limnohabitans.</title>
        <authorList>
            <person name="Kasalicky V."/>
            <person name="Mehrshad M."/>
            <person name="Andrei S.-A."/>
            <person name="Salcher M."/>
            <person name="Kratochvilova H."/>
            <person name="Simek K."/>
            <person name="Ghai R."/>
        </authorList>
    </citation>
    <scope>NUCLEOTIDE SEQUENCE [LARGE SCALE GENOMIC DNA]</scope>
    <source>
        <strain evidence="8 9">II-B4</strain>
    </source>
</reference>
<evidence type="ECO:0000256" key="4">
    <source>
        <dbReference type="ARBA" id="ARBA00022989"/>
    </source>
</evidence>
<keyword evidence="3 6" id="KW-0812">Transmembrane</keyword>
<keyword evidence="9" id="KW-1185">Reference proteome</keyword>
<dbReference type="GO" id="GO:0009055">
    <property type="term" value="F:electron transfer activity"/>
    <property type="evidence" value="ECO:0007669"/>
    <property type="project" value="InterPro"/>
</dbReference>
<dbReference type="RefSeq" id="WP_240606637.1">
    <property type="nucleotide sequence ID" value="NZ_NESN01000002.1"/>
</dbReference>
<dbReference type="PANTHER" id="PTHR30485">
    <property type="entry name" value="NI/FE-HYDROGENASE 1 B-TYPE CYTOCHROME SUBUNIT"/>
    <property type="match status" value="1"/>
</dbReference>
<dbReference type="GO" id="GO:0022904">
    <property type="term" value="P:respiratory electron transport chain"/>
    <property type="evidence" value="ECO:0007669"/>
    <property type="project" value="InterPro"/>
</dbReference>
<evidence type="ECO:0000313" key="8">
    <source>
        <dbReference type="EMBL" id="PUE54596.1"/>
    </source>
</evidence>
<feature type="domain" description="Cytochrome b561 bacterial/Ni-hydrogenase" evidence="7">
    <location>
        <begin position="7"/>
        <end position="180"/>
    </location>
</feature>
<dbReference type="InterPro" id="IPR016174">
    <property type="entry name" value="Di-haem_cyt_TM"/>
</dbReference>
<evidence type="ECO:0000256" key="6">
    <source>
        <dbReference type="SAM" id="Phobius"/>
    </source>
</evidence>